<comment type="similarity">
    <text evidence="2 8">Belongs to the zinc-containing alcohol dehydrogenase family.</text>
</comment>
<evidence type="ECO:0000256" key="6">
    <source>
        <dbReference type="ARBA" id="ARBA00023002"/>
    </source>
</evidence>
<dbReference type="Proteomes" id="UP000094065">
    <property type="component" value="Unassembled WGS sequence"/>
</dbReference>
<dbReference type="GO" id="GO:0008270">
    <property type="term" value="F:zinc ion binding"/>
    <property type="evidence" value="ECO:0007669"/>
    <property type="project" value="InterPro"/>
</dbReference>
<dbReference type="EMBL" id="AWGJ01000007">
    <property type="protein sequence ID" value="ODN77764.1"/>
    <property type="molecule type" value="Genomic_DNA"/>
</dbReference>
<proteinExistence type="inferred from homology"/>
<organism evidence="10 11">
    <name type="scientific">Cryptococcus amylolentus CBS 6039</name>
    <dbReference type="NCBI Taxonomy" id="1295533"/>
    <lineage>
        <taxon>Eukaryota</taxon>
        <taxon>Fungi</taxon>
        <taxon>Dikarya</taxon>
        <taxon>Basidiomycota</taxon>
        <taxon>Agaricomycotina</taxon>
        <taxon>Tremellomycetes</taxon>
        <taxon>Tremellales</taxon>
        <taxon>Cryptococcaceae</taxon>
        <taxon>Cryptococcus</taxon>
    </lineage>
</organism>
<evidence type="ECO:0000313" key="10">
    <source>
        <dbReference type="EMBL" id="ODN77764.1"/>
    </source>
</evidence>
<comment type="cofactor">
    <cofactor evidence="1 8">
        <name>Zn(2+)</name>
        <dbReference type="ChEBI" id="CHEBI:29105"/>
    </cofactor>
</comment>
<dbReference type="EMBL" id="AWGJ01000007">
    <property type="protein sequence ID" value="ODN77765.1"/>
    <property type="molecule type" value="Genomic_DNA"/>
</dbReference>
<gene>
    <name evidence="10" type="ORF">L202_04896</name>
</gene>
<evidence type="ECO:0000256" key="4">
    <source>
        <dbReference type="ARBA" id="ARBA00022723"/>
    </source>
</evidence>
<evidence type="ECO:0000256" key="7">
    <source>
        <dbReference type="ARBA" id="ARBA00023027"/>
    </source>
</evidence>
<comment type="caution">
    <text evidence="10">The sequence shown here is derived from an EMBL/GenBank/DDBJ whole genome shotgun (WGS) entry which is preliminary data.</text>
</comment>
<dbReference type="GO" id="GO:0004022">
    <property type="term" value="F:alcohol dehydrogenase (NAD+) activity"/>
    <property type="evidence" value="ECO:0007669"/>
    <property type="project" value="UniProtKB-EC"/>
</dbReference>
<dbReference type="FunFam" id="3.40.50.720:FF:000039">
    <property type="entry name" value="Alcohol dehydrogenase AdhP"/>
    <property type="match status" value="1"/>
</dbReference>
<feature type="domain" description="Enoyl reductase (ER)" evidence="9">
    <location>
        <begin position="68"/>
        <end position="376"/>
    </location>
</feature>
<dbReference type="Pfam" id="PF00107">
    <property type="entry name" value="ADH_zinc_N"/>
    <property type="match status" value="1"/>
</dbReference>
<keyword evidence="5 8" id="KW-0862">Zinc</keyword>
<evidence type="ECO:0000256" key="5">
    <source>
        <dbReference type="ARBA" id="ARBA00022833"/>
    </source>
</evidence>
<dbReference type="InterPro" id="IPR020843">
    <property type="entry name" value="ER"/>
</dbReference>
<dbReference type="Gene3D" id="3.40.50.720">
    <property type="entry name" value="NAD(P)-binding Rossmann-like Domain"/>
    <property type="match status" value="1"/>
</dbReference>
<dbReference type="GeneID" id="30156205"/>
<dbReference type="Gene3D" id="3.90.180.10">
    <property type="entry name" value="Medium-chain alcohol dehydrogenases, catalytic domain"/>
    <property type="match status" value="1"/>
</dbReference>
<dbReference type="AlphaFoldDB" id="A0A1E3HN64"/>
<keyword evidence="4 8" id="KW-0479">Metal-binding</keyword>
<evidence type="ECO:0000256" key="3">
    <source>
        <dbReference type="ARBA" id="ARBA00013190"/>
    </source>
</evidence>
<dbReference type="CDD" id="cd08297">
    <property type="entry name" value="CAD3"/>
    <property type="match status" value="1"/>
</dbReference>
<dbReference type="InterPro" id="IPR013149">
    <property type="entry name" value="ADH-like_C"/>
</dbReference>
<dbReference type="GO" id="GO:0005737">
    <property type="term" value="C:cytoplasm"/>
    <property type="evidence" value="ECO:0007669"/>
    <property type="project" value="TreeGrafter"/>
</dbReference>
<dbReference type="RefSeq" id="XP_018993000.1">
    <property type="nucleotide sequence ID" value="XM_019139057.1"/>
</dbReference>
<dbReference type="PANTHER" id="PTHR42940">
    <property type="entry name" value="ALCOHOL DEHYDROGENASE 1-RELATED"/>
    <property type="match status" value="1"/>
</dbReference>
<dbReference type="PROSITE" id="PS00059">
    <property type="entry name" value="ADH_ZINC"/>
    <property type="match status" value="1"/>
</dbReference>
<evidence type="ECO:0000256" key="1">
    <source>
        <dbReference type="ARBA" id="ARBA00001947"/>
    </source>
</evidence>
<dbReference type="RefSeq" id="XP_018993001.1">
    <property type="nucleotide sequence ID" value="XM_019139058.1"/>
</dbReference>
<dbReference type="Pfam" id="PF08240">
    <property type="entry name" value="ADH_N"/>
    <property type="match status" value="1"/>
</dbReference>
<dbReference type="InterPro" id="IPR011032">
    <property type="entry name" value="GroES-like_sf"/>
</dbReference>
<dbReference type="InterPro" id="IPR013154">
    <property type="entry name" value="ADH-like_N"/>
</dbReference>
<protein>
    <recommendedName>
        <fullName evidence="3">alcohol dehydrogenase</fullName>
        <ecNumber evidence="3">1.1.1.1</ecNumber>
    </recommendedName>
</protein>
<dbReference type="EC" id="1.1.1.1" evidence="3"/>
<name>A0A1E3HN64_9TREE</name>
<keyword evidence="11" id="KW-1185">Reference proteome</keyword>
<keyword evidence="7" id="KW-0520">NAD</keyword>
<keyword evidence="6" id="KW-0560">Oxidoreductase</keyword>
<accession>A0A1E3HN64</accession>
<dbReference type="InterPro" id="IPR002328">
    <property type="entry name" value="ADH_Zn_CS"/>
</dbReference>
<dbReference type="InterPro" id="IPR036291">
    <property type="entry name" value="NAD(P)-bd_dom_sf"/>
</dbReference>
<evidence type="ECO:0000256" key="2">
    <source>
        <dbReference type="ARBA" id="ARBA00008072"/>
    </source>
</evidence>
<sequence length="388" mass="41081">MSLPRAARSFPTSARISTRAFASPPSLLHHYKHFHNTPIHHCKPTKPTMSTLQGFTIPKTQTAAVVEGLGAELKMDHNHAVKTAEELKPGQCLIKISHTGVCHTDLHAKTGDWPVPASHPLIGGHEGVGIVVALAEPAETSPVKLGDRVGIKWLADSCLDCELCRRGYEMNCPNAQLSGYTVDGTFSEYVVSYTRHVTPIPKGLDSAGAASILCAGVTTYKALKVSNTKVGDWVALPGAGGGLGHLAVQYAKAMGLKVIAIDTGDAKEKLVKSLGADAWVDFRTTKDLVGDVKAITGGLGPSAALVTAANKSGYTQAIDYLKPSGTLVAVGMPDAEMGANVFWTVFKSIRIQGSYVGNRQDAYEALEIAAAGKVKVVYEQKTLADLKE</sequence>
<evidence type="ECO:0000259" key="9">
    <source>
        <dbReference type="SMART" id="SM00829"/>
    </source>
</evidence>
<reference evidence="10 11" key="1">
    <citation type="submission" date="2016-06" db="EMBL/GenBank/DDBJ databases">
        <title>Evolution of pathogenesis and genome organization in the Tremellales.</title>
        <authorList>
            <person name="Cuomo C."/>
            <person name="Litvintseva A."/>
            <person name="Heitman J."/>
            <person name="Chen Y."/>
            <person name="Sun S."/>
            <person name="Springer D."/>
            <person name="Dromer F."/>
            <person name="Young S."/>
            <person name="Zeng Q."/>
            <person name="Chapman S."/>
            <person name="Gujja S."/>
            <person name="Saif S."/>
            <person name="Birren B."/>
        </authorList>
    </citation>
    <scope>NUCLEOTIDE SEQUENCE [LARGE SCALE GENOMIC DNA]</scope>
    <source>
        <strain evidence="10 11">CBS 6039</strain>
    </source>
</reference>
<dbReference type="PANTHER" id="PTHR42940:SF3">
    <property type="entry name" value="ALCOHOL DEHYDROGENASE 1-RELATED"/>
    <property type="match status" value="1"/>
</dbReference>
<dbReference type="SUPFAM" id="SSF51735">
    <property type="entry name" value="NAD(P)-binding Rossmann-fold domains"/>
    <property type="match status" value="1"/>
</dbReference>
<evidence type="ECO:0000313" key="11">
    <source>
        <dbReference type="Proteomes" id="UP000094065"/>
    </source>
</evidence>
<evidence type="ECO:0000256" key="8">
    <source>
        <dbReference type="RuleBase" id="RU361277"/>
    </source>
</evidence>
<dbReference type="OrthoDB" id="1879366at2759"/>
<dbReference type="SUPFAM" id="SSF50129">
    <property type="entry name" value="GroES-like"/>
    <property type="match status" value="1"/>
</dbReference>
<dbReference type="SMART" id="SM00829">
    <property type="entry name" value="PKS_ER"/>
    <property type="match status" value="1"/>
</dbReference>